<feature type="chain" id="PRO_5047146675" evidence="5">
    <location>
        <begin position="20"/>
        <end position="598"/>
    </location>
</feature>
<evidence type="ECO:0000313" key="7">
    <source>
        <dbReference type="EMBL" id="MFC5464555.1"/>
    </source>
</evidence>
<comment type="caution">
    <text evidence="7">The sequence shown here is derived from an EMBL/GenBank/DDBJ whole genome shotgun (WGS) entry which is preliminary data.</text>
</comment>
<dbReference type="InterPro" id="IPR039424">
    <property type="entry name" value="SBP_5"/>
</dbReference>
<sequence>MKKFTKAFLLMLVLVLVLAACGDKDSDGGKKKDDEKEKVYSIEDFSNVKTNKGEAIEGGSLTFGLVSADPFQGTLNWNFYSGDPDAQILQWFDEALLTWDSSYVYTNDGAATYEVSEDGKTFTFTIKDNVNWHDGEPVTAEDWLFAHEVIGHPDYDGPRYDATLRNVVGMEEYHAGEADTISGIEVVSDKVLKITYVESNPSLITGGIWTYPLAKHIFGDMPVKDISSSPEVREKPIGFGPFIVENIVPGESVVLKKNANYWRGEPSLDEVVVKVVNPNVLVQSLEKGEVDLVSSFPVNQFPENAELSNVEYLGNVDRAYSYIGFKLGTWDKEAKQVKTDPNAKMANKNLRKAMWHAIDNDTVGKRFYHGLRWAGTTLIPPSHPEYHDDTNPGAPYDLDKAKELLDEAGYKDTNDDGFREDPEGNELVINFASMSGDDIAMPLAQYYIQQWEKVGLKVQLLDGRLHDFNSFYERVGEKGDDDPNIDIYAGAWGVGIDVNPDGLYGRDAIYNFTRWSHEENDRLLKEGISDKAFDPEYRKEVYKEWQNFMIEEVPVFPTLYRSVLVPVNNRVHNYAIGDGTGVYLYELAVTQEEPNPAK</sequence>
<evidence type="ECO:0000256" key="4">
    <source>
        <dbReference type="ARBA" id="ARBA00022729"/>
    </source>
</evidence>
<evidence type="ECO:0000313" key="8">
    <source>
        <dbReference type="Proteomes" id="UP001596147"/>
    </source>
</evidence>
<dbReference type="SUPFAM" id="SSF53850">
    <property type="entry name" value="Periplasmic binding protein-like II"/>
    <property type="match status" value="1"/>
</dbReference>
<dbReference type="PROSITE" id="PS01040">
    <property type="entry name" value="SBP_BACTERIAL_5"/>
    <property type="match status" value="1"/>
</dbReference>
<dbReference type="InterPro" id="IPR023765">
    <property type="entry name" value="SBP_5_CS"/>
</dbReference>
<dbReference type="Pfam" id="PF00496">
    <property type="entry name" value="SBP_bac_5"/>
    <property type="match status" value="1"/>
</dbReference>
<dbReference type="PANTHER" id="PTHR30290:SF9">
    <property type="entry name" value="OLIGOPEPTIDE-BINDING PROTEIN APPA"/>
    <property type="match status" value="1"/>
</dbReference>
<name>A0ABW0LFA3_9BACI</name>
<accession>A0ABW0LFA3</accession>
<evidence type="ECO:0000259" key="6">
    <source>
        <dbReference type="Pfam" id="PF00496"/>
    </source>
</evidence>
<dbReference type="RefSeq" id="WP_382349552.1">
    <property type="nucleotide sequence ID" value="NZ_JBHSMC010000009.1"/>
</dbReference>
<comment type="subcellular location">
    <subcellularLocation>
        <location evidence="1">Cell membrane</location>
        <topology evidence="1">Lipid-anchor</topology>
    </subcellularLocation>
</comment>
<comment type="similarity">
    <text evidence="2">Belongs to the bacterial solute-binding protein 5 family.</text>
</comment>
<dbReference type="PANTHER" id="PTHR30290">
    <property type="entry name" value="PERIPLASMIC BINDING COMPONENT OF ABC TRANSPORTER"/>
    <property type="match status" value="1"/>
</dbReference>
<dbReference type="PROSITE" id="PS51257">
    <property type="entry name" value="PROKAR_LIPOPROTEIN"/>
    <property type="match status" value="1"/>
</dbReference>
<feature type="domain" description="Solute-binding protein family 5" evidence="6">
    <location>
        <begin position="110"/>
        <end position="503"/>
    </location>
</feature>
<evidence type="ECO:0000256" key="3">
    <source>
        <dbReference type="ARBA" id="ARBA00022448"/>
    </source>
</evidence>
<dbReference type="InterPro" id="IPR030678">
    <property type="entry name" value="Peptide/Ni-bd"/>
</dbReference>
<dbReference type="InterPro" id="IPR050034">
    <property type="entry name" value="Opp4A"/>
</dbReference>
<gene>
    <name evidence="7" type="primary">opp4A</name>
    <name evidence="7" type="ORF">ACFPM4_07305</name>
</gene>
<keyword evidence="8" id="KW-1185">Reference proteome</keyword>
<protein>
    <submittedName>
        <fullName evidence="7">Oligopeptide ABC transporter substrate-binding protein</fullName>
    </submittedName>
</protein>
<dbReference type="Gene3D" id="3.40.190.10">
    <property type="entry name" value="Periplasmic binding protein-like II"/>
    <property type="match status" value="1"/>
</dbReference>
<keyword evidence="3" id="KW-0813">Transport</keyword>
<feature type="signal peptide" evidence="5">
    <location>
        <begin position="1"/>
        <end position="19"/>
    </location>
</feature>
<evidence type="ECO:0000256" key="5">
    <source>
        <dbReference type="SAM" id="SignalP"/>
    </source>
</evidence>
<evidence type="ECO:0000256" key="2">
    <source>
        <dbReference type="ARBA" id="ARBA00005695"/>
    </source>
</evidence>
<evidence type="ECO:0000256" key="1">
    <source>
        <dbReference type="ARBA" id="ARBA00004193"/>
    </source>
</evidence>
<dbReference type="Proteomes" id="UP001596147">
    <property type="component" value="Unassembled WGS sequence"/>
</dbReference>
<dbReference type="NCBIfam" id="NF045467">
    <property type="entry name" value="Opp4A"/>
    <property type="match status" value="1"/>
</dbReference>
<proteinExistence type="inferred from homology"/>
<dbReference type="EMBL" id="JBHSMC010000009">
    <property type="protein sequence ID" value="MFC5464555.1"/>
    <property type="molecule type" value="Genomic_DNA"/>
</dbReference>
<dbReference type="InterPro" id="IPR000914">
    <property type="entry name" value="SBP_5_dom"/>
</dbReference>
<dbReference type="CDD" id="cd08510">
    <property type="entry name" value="PBP2_Lactococcal_OppA_like"/>
    <property type="match status" value="1"/>
</dbReference>
<dbReference type="PIRSF" id="PIRSF002741">
    <property type="entry name" value="MppA"/>
    <property type="match status" value="1"/>
</dbReference>
<reference evidence="8" key="1">
    <citation type="journal article" date="2019" name="Int. J. Syst. Evol. Microbiol.">
        <title>The Global Catalogue of Microorganisms (GCM) 10K type strain sequencing project: providing services to taxonomists for standard genome sequencing and annotation.</title>
        <authorList>
            <consortium name="The Broad Institute Genomics Platform"/>
            <consortium name="The Broad Institute Genome Sequencing Center for Infectious Disease"/>
            <person name="Wu L."/>
            <person name="Ma J."/>
        </authorList>
    </citation>
    <scope>NUCLEOTIDE SEQUENCE [LARGE SCALE GENOMIC DNA]</scope>
    <source>
        <strain evidence="8">CGMCC 1.12237</strain>
    </source>
</reference>
<organism evidence="7 8">
    <name type="scientific">Lederbergia graminis</name>
    <dbReference type="NCBI Taxonomy" id="735518"/>
    <lineage>
        <taxon>Bacteria</taxon>
        <taxon>Bacillati</taxon>
        <taxon>Bacillota</taxon>
        <taxon>Bacilli</taxon>
        <taxon>Bacillales</taxon>
        <taxon>Bacillaceae</taxon>
        <taxon>Lederbergia</taxon>
    </lineage>
</organism>
<dbReference type="Gene3D" id="3.10.105.10">
    <property type="entry name" value="Dipeptide-binding Protein, Domain 3"/>
    <property type="match status" value="1"/>
</dbReference>
<keyword evidence="4 5" id="KW-0732">Signal</keyword>